<keyword evidence="2" id="KW-1185">Reference proteome</keyword>
<organism evidence="1 2">
    <name type="scientific">Labilithrix luteola</name>
    <dbReference type="NCBI Taxonomy" id="1391654"/>
    <lineage>
        <taxon>Bacteria</taxon>
        <taxon>Pseudomonadati</taxon>
        <taxon>Myxococcota</taxon>
        <taxon>Polyangia</taxon>
        <taxon>Polyangiales</taxon>
        <taxon>Labilitrichaceae</taxon>
        <taxon>Labilithrix</taxon>
    </lineage>
</organism>
<accession>A0A0K1QCC9</accession>
<dbReference type="KEGG" id="llu:AKJ09_10046"/>
<gene>
    <name evidence="1" type="ORF">AKJ09_10046</name>
</gene>
<evidence type="ECO:0000313" key="1">
    <source>
        <dbReference type="EMBL" id="AKV03383.1"/>
    </source>
</evidence>
<dbReference type="AlphaFoldDB" id="A0A0K1QCC9"/>
<protein>
    <submittedName>
        <fullName evidence="1">Uncharacterized protein</fullName>
    </submittedName>
</protein>
<dbReference type="EMBL" id="CP012333">
    <property type="protein sequence ID" value="AKV03383.1"/>
    <property type="molecule type" value="Genomic_DNA"/>
</dbReference>
<dbReference type="STRING" id="1391654.AKJ09_10046"/>
<dbReference type="RefSeq" id="WP_146654163.1">
    <property type="nucleotide sequence ID" value="NZ_CP012333.1"/>
</dbReference>
<evidence type="ECO:0000313" key="2">
    <source>
        <dbReference type="Proteomes" id="UP000064967"/>
    </source>
</evidence>
<proteinExistence type="predicted"/>
<name>A0A0K1QCC9_9BACT</name>
<sequence>MTEEHDEENLIEQVAGAWRPPVRDALRYHPAWHDLDAAGRQQAFDLAKTLRTVESALDPDGLSTTARAVLAKVEGR</sequence>
<dbReference type="Proteomes" id="UP000064967">
    <property type="component" value="Chromosome"/>
</dbReference>
<dbReference type="OrthoDB" id="5524058at2"/>
<reference evidence="1 2" key="1">
    <citation type="submission" date="2015-08" db="EMBL/GenBank/DDBJ databases">
        <authorList>
            <person name="Babu N.S."/>
            <person name="Beckwith C.J."/>
            <person name="Beseler K.G."/>
            <person name="Brison A."/>
            <person name="Carone J.V."/>
            <person name="Caskin T.P."/>
            <person name="Diamond M."/>
            <person name="Durham M.E."/>
            <person name="Foxe J.M."/>
            <person name="Go M."/>
            <person name="Henderson B.A."/>
            <person name="Jones I.B."/>
            <person name="McGettigan J.A."/>
            <person name="Micheletti S.J."/>
            <person name="Nasrallah M.E."/>
            <person name="Ortiz D."/>
            <person name="Piller C.R."/>
            <person name="Privatt S.R."/>
            <person name="Schneider S.L."/>
            <person name="Sharp S."/>
            <person name="Smith T.C."/>
            <person name="Stanton J.D."/>
            <person name="Ullery H.E."/>
            <person name="Wilson R.J."/>
            <person name="Serrano M.G."/>
            <person name="Buck G."/>
            <person name="Lee V."/>
            <person name="Wang Y."/>
            <person name="Carvalho R."/>
            <person name="Voegtly L."/>
            <person name="Shi R."/>
            <person name="Duckworth R."/>
            <person name="Johnson A."/>
            <person name="Loviza R."/>
            <person name="Walstead R."/>
            <person name="Shah Z."/>
            <person name="Kiflezghi M."/>
            <person name="Wade K."/>
            <person name="Ball S.L."/>
            <person name="Bradley K.W."/>
            <person name="Asai D.J."/>
            <person name="Bowman C.A."/>
            <person name="Russell D.A."/>
            <person name="Pope W.H."/>
            <person name="Jacobs-Sera D."/>
            <person name="Hendrix R.W."/>
            <person name="Hatfull G.F."/>
        </authorList>
    </citation>
    <scope>NUCLEOTIDE SEQUENCE [LARGE SCALE GENOMIC DNA]</scope>
    <source>
        <strain evidence="1 2">DSM 27648</strain>
    </source>
</reference>